<protein>
    <submittedName>
        <fullName evidence="1">Uncharacterized protein</fullName>
    </submittedName>
</protein>
<proteinExistence type="predicted"/>
<gene>
    <name evidence="1" type="ORF">BN869_000004501_1</name>
</gene>
<name>A0A0B7JTZ1_BIOOC</name>
<accession>A0A0B7JTZ1</accession>
<organism evidence="1">
    <name type="scientific">Bionectria ochroleuca</name>
    <name type="common">Gliocladium roseum</name>
    <dbReference type="NCBI Taxonomy" id="29856"/>
    <lineage>
        <taxon>Eukaryota</taxon>
        <taxon>Fungi</taxon>
        <taxon>Dikarya</taxon>
        <taxon>Ascomycota</taxon>
        <taxon>Pezizomycotina</taxon>
        <taxon>Sordariomycetes</taxon>
        <taxon>Hypocreomycetidae</taxon>
        <taxon>Hypocreales</taxon>
        <taxon>Bionectriaceae</taxon>
        <taxon>Clonostachys</taxon>
    </lineage>
</organism>
<evidence type="ECO:0000313" key="1">
    <source>
        <dbReference type="EMBL" id="CEO48444.1"/>
    </source>
</evidence>
<dbReference type="AlphaFoldDB" id="A0A0B7JTZ1"/>
<sequence>MKGGPPDKYMFVVALFWCLRMNTTLREPGHKHQVTRFMVHEASPDLFGSRQNKGTLPWLWELVGIVGCRNMLFLAIGLP</sequence>
<reference evidence="1" key="1">
    <citation type="submission" date="2015-01" db="EMBL/GenBank/DDBJ databases">
        <authorList>
            <person name="Durling Mikael"/>
        </authorList>
    </citation>
    <scope>NUCLEOTIDE SEQUENCE</scope>
</reference>
<dbReference type="EMBL" id="CDPU01000010">
    <property type="protein sequence ID" value="CEO48444.1"/>
    <property type="molecule type" value="Genomic_DNA"/>
</dbReference>